<feature type="domain" description="Glutathione S-transferase UstS-like C-terminal" evidence="1">
    <location>
        <begin position="110"/>
        <end position="247"/>
    </location>
</feature>
<dbReference type="AlphaFoldDB" id="A0A4Y9ZU61"/>
<evidence type="ECO:0000313" key="2">
    <source>
        <dbReference type="EMBL" id="TFY77038.1"/>
    </source>
</evidence>
<keyword evidence="3" id="KW-1185">Reference proteome</keyword>
<dbReference type="Gene3D" id="1.20.1050.10">
    <property type="match status" value="1"/>
</dbReference>
<dbReference type="Gene3D" id="3.40.30.10">
    <property type="entry name" value="Glutaredoxin"/>
    <property type="match status" value="1"/>
</dbReference>
<reference evidence="2 3" key="1">
    <citation type="submission" date="2019-02" db="EMBL/GenBank/DDBJ databases">
        <title>Genome sequencing of the rare red list fungi Hericium alpestre (H. flagellum).</title>
        <authorList>
            <person name="Buettner E."/>
            <person name="Kellner H."/>
        </authorList>
    </citation>
    <scope>NUCLEOTIDE SEQUENCE [LARGE SCALE GENOMIC DNA]</scope>
    <source>
        <strain evidence="2 3">DSM 108284</strain>
    </source>
</reference>
<dbReference type="Proteomes" id="UP000298061">
    <property type="component" value="Unassembled WGS sequence"/>
</dbReference>
<sequence>MSQPIIFYDIPGNAWSGQTWSPNLWKARHVFPFTYRRCPDPYAQYPDIQAHCAKLGAPATGVRAGAPLYTLPVIQDPSTGATVAESFAIAKYLDVTYSRGVTLVPEGTAAFQAMFVDIVHPLLNEHLLQLHLVRIAASLNPRSGEYFRRTREVMFGKPLEEIAPAPVAVALWKKALEGFSRIHGWYNANGEGKVFFMGDAPSWADVVLVSVLAWIRVFNGSESKEWKELMAADEGRWARLWQAMEKYVRVDGGVALP</sequence>
<dbReference type="STRING" id="135208.A0A4Y9ZU61"/>
<dbReference type="InterPro" id="IPR054416">
    <property type="entry name" value="GST_UstS-like_C"/>
</dbReference>
<dbReference type="SUPFAM" id="SSF47616">
    <property type="entry name" value="GST C-terminal domain-like"/>
    <property type="match status" value="1"/>
</dbReference>
<gene>
    <name evidence="2" type="ORF">EWM64_g6974</name>
</gene>
<evidence type="ECO:0000259" key="1">
    <source>
        <dbReference type="Pfam" id="PF22041"/>
    </source>
</evidence>
<evidence type="ECO:0000313" key="3">
    <source>
        <dbReference type="Proteomes" id="UP000298061"/>
    </source>
</evidence>
<proteinExistence type="predicted"/>
<organism evidence="2 3">
    <name type="scientific">Hericium alpestre</name>
    <dbReference type="NCBI Taxonomy" id="135208"/>
    <lineage>
        <taxon>Eukaryota</taxon>
        <taxon>Fungi</taxon>
        <taxon>Dikarya</taxon>
        <taxon>Basidiomycota</taxon>
        <taxon>Agaricomycotina</taxon>
        <taxon>Agaricomycetes</taxon>
        <taxon>Russulales</taxon>
        <taxon>Hericiaceae</taxon>
        <taxon>Hericium</taxon>
    </lineage>
</organism>
<protein>
    <recommendedName>
        <fullName evidence="1">Glutathione S-transferase UstS-like C-terminal domain-containing protein</fullName>
    </recommendedName>
</protein>
<dbReference type="EMBL" id="SFCI01001019">
    <property type="protein sequence ID" value="TFY77038.1"/>
    <property type="molecule type" value="Genomic_DNA"/>
</dbReference>
<accession>A0A4Y9ZU61</accession>
<comment type="caution">
    <text evidence="2">The sequence shown here is derived from an EMBL/GenBank/DDBJ whole genome shotgun (WGS) entry which is preliminary data.</text>
</comment>
<dbReference type="Pfam" id="PF22041">
    <property type="entry name" value="GST_C_7"/>
    <property type="match status" value="1"/>
</dbReference>
<dbReference type="OrthoDB" id="4951845at2759"/>
<dbReference type="InterPro" id="IPR036282">
    <property type="entry name" value="Glutathione-S-Trfase_C_sf"/>
</dbReference>
<name>A0A4Y9ZU61_9AGAM</name>